<dbReference type="SMART" id="SM00905">
    <property type="entry name" value="FolB"/>
    <property type="match status" value="1"/>
</dbReference>
<protein>
    <submittedName>
        <fullName evidence="2">Dihydroneopterin aldolase</fullName>
    </submittedName>
</protein>
<dbReference type="GO" id="GO:0004150">
    <property type="term" value="F:dihydroneopterin aldolase activity"/>
    <property type="evidence" value="ECO:0007669"/>
    <property type="project" value="InterPro"/>
</dbReference>
<dbReference type="InterPro" id="IPR043133">
    <property type="entry name" value="GTP-CH-I_C/QueF"/>
</dbReference>
<dbReference type="SUPFAM" id="SSF55620">
    <property type="entry name" value="Tetrahydrobiopterin biosynthesis enzymes-like"/>
    <property type="match status" value="1"/>
</dbReference>
<name>A0A420W8E3_9BACT</name>
<evidence type="ECO:0000259" key="1">
    <source>
        <dbReference type="SMART" id="SM00905"/>
    </source>
</evidence>
<comment type="caution">
    <text evidence="2">The sequence shown here is derived from an EMBL/GenBank/DDBJ whole genome shotgun (WGS) entry which is preliminary data.</text>
</comment>
<sequence length="110" mass="13031">MKVRSVFIEKMKVHVKCGVYKEERELGVQAEVSVKVTSDEFVDYQELHSLILRVSAQTFTYIEDFQDQLLDEIKNKWNPKKVMIKIAKISIPFQHSFERAGVELIWKREE</sequence>
<dbReference type="AlphaFoldDB" id="A0A420W8E3"/>
<dbReference type="Proteomes" id="UP000280881">
    <property type="component" value="Unassembled WGS sequence"/>
</dbReference>
<feature type="domain" description="Dihydroneopterin aldolase/epimerase" evidence="1">
    <location>
        <begin position="6"/>
        <end position="106"/>
    </location>
</feature>
<keyword evidence="3" id="KW-1185">Reference proteome</keyword>
<proteinExistence type="predicted"/>
<dbReference type="Gene3D" id="3.30.1130.10">
    <property type="match status" value="1"/>
</dbReference>
<accession>A0A420W8E3</accession>
<dbReference type="Pfam" id="PF02152">
    <property type="entry name" value="FolB"/>
    <property type="match status" value="1"/>
</dbReference>
<gene>
    <name evidence="2" type="ORF">C7457_0450</name>
</gene>
<dbReference type="GO" id="GO:0006760">
    <property type="term" value="P:folic acid-containing compound metabolic process"/>
    <property type="evidence" value="ECO:0007669"/>
    <property type="project" value="InterPro"/>
</dbReference>
<dbReference type="EMBL" id="RBIE01000001">
    <property type="protein sequence ID" value="RKQ63576.1"/>
    <property type="molecule type" value="Genomic_DNA"/>
</dbReference>
<dbReference type="InterPro" id="IPR006157">
    <property type="entry name" value="FolB_dom"/>
</dbReference>
<organism evidence="2 3">
    <name type="scientific">Thermovibrio guaymasensis</name>
    <dbReference type="NCBI Taxonomy" id="240167"/>
    <lineage>
        <taxon>Bacteria</taxon>
        <taxon>Pseudomonadati</taxon>
        <taxon>Aquificota</taxon>
        <taxon>Aquificia</taxon>
        <taxon>Desulfurobacteriales</taxon>
        <taxon>Desulfurobacteriaceae</taxon>
        <taxon>Thermovibrio</taxon>
    </lineage>
</organism>
<evidence type="ECO:0000313" key="3">
    <source>
        <dbReference type="Proteomes" id="UP000280881"/>
    </source>
</evidence>
<evidence type="ECO:0000313" key="2">
    <source>
        <dbReference type="EMBL" id="RKQ63576.1"/>
    </source>
</evidence>
<reference evidence="2 3" key="1">
    <citation type="submission" date="2018-10" db="EMBL/GenBank/DDBJ databases">
        <title>Genomic Encyclopedia of Type Strains, Phase IV (KMG-IV): sequencing the most valuable type-strain genomes for metagenomic binning, comparative biology and taxonomic classification.</title>
        <authorList>
            <person name="Goeker M."/>
        </authorList>
    </citation>
    <scope>NUCLEOTIDE SEQUENCE [LARGE SCALE GENOMIC DNA]</scope>
    <source>
        <strain evidence="2 3">DSM 15521</strain>
    </source>
</reference>
<dbReference type="RefSeq" id="WP_245939561.1">
    <property type="nucleotide sequence ID" value="NZ_RBIE01000001.1"/>
</dbReference>